<protein>
    <recommendedName>
        <fullName evidence="4">Transmembrane protein</fullName>
    </recommendedName>
</protein>
<keyword evidence="1" id="KW-1133">Transmembrane helix</keyword>
<keyword evidence="1" id="KW-0812">Transmembrane</keyword>
<gene>
    <name evidence="2" type="ORF">PPERSA_10411</name>
</gene>
<sequence>MNVHRIQHLVQLQVSEKAFAYDEDLDQDTLLMVQDDIKQMQEEEDLIVLEKQQFVEQRLNQIKFAIILFSLEPIYNLIYIILKSTIKSTSFYCISDNQYETNGDLNLEILILIQSLLYLIPSVSVPYIFYIYPLKKGGNVKKYKYNPEKDFDLKQSFKQSMRSNQQSMMGKLNWSFTANDYQKFANASVYSKQYNQSILSMKKNRQQYQDSIISN</sequence>
<evidence type="ECO:0000256" key="1">
    <source>
        <dbReference type="SAM" id="Phobius"/>
    </source>
</evidence>
<proteinExistence type="predicted"/>
<evidence type="ECO:0000313" key="3">
    <source>
        <dbReference type="Proteomes" id="UP000054937"/>
    </source>
</evidence>
<dbReference type="InParanoid" id="A0A0V0QVZ1"/>
<evidence type="ECO:0008006" key="4">
    <source>
        <dbReference type="Google" id="ProtNLM"/>
    </source>
</evidence>
<dbReference type="EMBL" id="LDAU01000095">
    <property type="protein sequence ID" value="KRX06553.1"/>
    <property type="molecule type" value="Genomic_DNA"/>
</dbReference>
<reference evidence="2 3" key="1">
    <citation type="journal article" date="2015" name="Sci. Rep.">
        <title>Genome of the facultative scuticociliatosis pathogen Pseudocohnilembus persalinus provides insight into its virulence through horizontal gene transfer.</title>
        <authorList>
            <person name="Xiong J."/>
            <person name="Wang G."/>
            <person name="Cheng J."/>
            <person name="Tian M."/>
            <person name="Pan X."/>
            <person name="Warren A."/>
            <person name="Jiang C."/>
            <person name="Yuan D."/>
            <person name="Miao W."/>
        </authorList>
    </citation>
    <scope>NUCLEOTIDE SEQUENCE [LARGE SCALE GENOMIC DNA]</scope>
    <source>
        <strain evidence="2">36N120E</strain>
    </source>
</reference>
<organism evidence="2 3">
    <name type="scientific">Pseudocohnilembus persalinus</name>
    <name type="common">Ciliate</name>
    <dbReference type="NCBI Taxonomy" id="266149"/>
    <lineage>
        <taxon>Eukaryota</taxon>
        <taxon>Sar</taxon>
        <taxon>Alveolata</taxon>
        <taxon>Ciliophora</taxon>
        <taxon>Intramacronucleata</taxon>
        <taxon>Oligohymenophorea</taxon>
        <taxon>Scuticociliatia</taxon>
        <taxon>Philasterida</taxon>
        <taxon>Pseudocohnilembidae</taxon>
        <taxon>Pseudocohnilembus</taxon>
    </lineage>
</organism>
<comment type="caution">
    <text evidence="2">The sequence shown here is derived from an EMBL/GenBank/DDBJ whole genome shotgun (WGS) entry which is preliminary data.</text>
</comment>
<accession>A0A0V0QVZ1</accession>
<feature type="transmembrane region" description="Helical" evidence="1">
    <location>
        <begin position="109"/>
        <end position="132"/>
    </location>
</feature>
<keyword evidence="1" id="KW-0472">Membrane</keyword>
<keyword evidence="3" id="KW-1185">Reference proteome</keyword>
<dbReference type="AlphaFoldDB" id="A0A0V0QVZ1"/>
<feature type="transmembrane region" description="Helical" evidence="1">
    <location>
        <begin position="64"/>
        <end position="82"/>
    </location>
</feature>
<evidence type="ECO:0000313" key="2">
    <source>
        <dbReference type="EMBL" id="KRX06553.1"/>
    </source>
</evidence>
<dbReference type="Proteomes" id="UP000054937">
    <property type="component" value="Unassembled WGS sequence"/>
</dbReference>
<name>A0A0V0QVZ1_PSEPJ</name>